<keyword evidence="9" id="KW-1185">Reference proteome</keyword>
<dbReference type="STRING" id="1856638.A9Q68_00115"/>
<dbReference type="InterPro" id="IPR051449">
    <property type="entry name" value="ABC-2_transporter_component"/>
</dbReference>
<dbReference type="EMBL" id="LZDD01000001">
    <property type="protein sequence ID" value="OJF71983.1"/>
    <property type="molecule type" value="Genomic_DNA"/>
</dbReference>
<dbReference type="PANTHER" id="PTHR30294:SF29">
    <property type="entry name" value="MULTIDRUG ABC TRANSPORTER PERMEASE YBHS-RELATED"/>
    <property type="match status" value="1"/>
</dbReference>
<evidence type="ECO:0000313" key="9">
    <source>
        <dbReference type="Proteomes" id="UP000182015"/>
    </source>
</evidence>
<feature type="transmembrane region" description="Helical" evidence="6">
    <location>
        <begin position="169"/>
        <end position="187"/>
    </location>
</feature>
<accession>A0A1L8MMK2</accession>
<dbReference type="OrthoDB" id="9768837at2"/>
<comment type="subcellular location">
    <subcellularLocation>
        <location evidence="1">Cell membrane</location>
        <topology evidence="1">Multi-pass membrane protein</topology>
    </subcellularLocation>
</comment>
<evidence type="ECO:0000256" key="4">
    <source>
        <dbReference type="ARBA" id="ARBA00022989"/>
    </source>
</evidence>
<organism evidence="8 9">
    <name type="scientific">Streptococcus bovimastitidis</name>
    <dbReference type="NCBI Taxonomy" id="1856638"/>
    <lineage>
        <taxon>Bacteria</taxon>
        <taxon>Bacillati</taxon>
        <taxon>Bacillota</taxon>
        <taxon>Bacilli</taxon>
        <taxon>Lactobacillales</taxon>
        <taxon>Streptococcaceae</taxon>
        <taxon>Streptococcus</taxon>
    </lineage>
</organism>
<evidence type="ECO:0000256" key="1">
    <source>
        <dbReference type="ARBA" id="ARBA00004651"/>
    </source>
</evidence>
<dbReference type="Proteomes" id="UP000182015">
    <property type="component" value="Unassembled WGS sequence"/>
</dbReference>
<feature type="transmembrane region" description="Helical" evidence="6">
    <location>
        <begin position="307"/>
        <end position="323"/>
    </location>
</feature>
<sequence length="405" mass="44866">MKEILIVCKETFLRQVKSWSFLLMVISPFIFIAFSLGIGYLSGNSASKNDKIAIVVSDKAMKKAFQNIEDKTFSYKSEKDAAKALKKEKISAYLIVDAKDALVKGIYKSNDSIGRSQKVLLEQSLGLLQNQVNIQKAQISPDQLKTLSQEPQLKVETEKKNQYNAISKYISFFGVIFIMYFIILIYASQTAQEIASEKGTKIMEVIFSSVSAENYFYGRILGIFAVILTHVSIYVIGGLVTYHLANKMDNMKAMIAGSKPLIESVFKHLDWSILAFGVFGILIYVILAALCGSLVVRPEQAQQAAQPVMYLVIAGFVGSFLFGQEGSDVLLLKIGSYIPFISTFFMPIRLINGYADLTQSLISLAILALSAFLLTNFIGKSYSGLILQTDDIGFFKGLKKGLAHK</sequence>
<feature type="transmembrane region" description="Helical" evidence="6">
    <location>
        <begin position="273"/>
        <end position="295"/>
    </location>
</feature>
<dbReference type="RefSeq" id="WP_071792623.1">
    <property type="nucleotide sequence ID" value="NZ_LZDD01000001.1"/>
</dbReference>
<dbReference type="Pfam" id="PF12698">
    <property type="entry name" value="ABC2_membrane_3"/>
    <property type="match status" value="1"/>
</dbReference>
<keyword evidence="5 6" id="KW-0472">Membrane</keyword>
<comment type="caution">
    <text evidence="8">The sequence shown here is derived from an EMBL/GenBank/DDBJ whole genome shotgun (WGS) entry which is preliminary data.</text>
</comment>
<evidence type="ECO:0000256" key="2">
    <source>
        <dbReference type="ARBA" id="ARBA00022475"/>
    </source>
</evidence>
<keyword evidence="4 6" id="KW-1133">Transmembrane helix</keyword>
<name>A0A1L8MMK2_9STRE</name>
<protein>
    <submittedName>
        <fullName evidence="8">Sodium ABC transporter permease</fullName>
    </submittedName>
</protein>
<feature type="transmembrane region" description="Helical" evidence="6">
    <location>
        <begin position="330"/>
        <end position="351"/>
    </location>
</feature>
<evidence type="ECO:0000256" key="6">
    <source>
        <dbReference type="SAM" id="Phobius"/>
    </source>
</evidence>
<evidence type="ECO:0000259" key="7">
    <source>
        <dbReference type="Pfam" id="PF12698"/>
    </source>
</evidence>
<feature type="transmembrane region" description="Helical" evidence="6">
    <location>
        <begin position="357"/>
        <end position="378"/>
    </location>
</feature>
<feature type="domain" description="ABC-2 type transporter transmembrane" evidence="7">
    <location>
        <begin position="19"/>
        <end position="374"/>
    </location>
</feature>
<dbReference type="PANTHER" id="PTHR30294">
    <property type="entry name" value="MEMBRANE COMPONENT OF ABC TRANSPORTER YHHJ-RELATED"/>
    <property type="match status" value="1"/>
</dbReference>
<feature type="transmembrane region" description="Helical" evidence="6">
    <location>
        <begin position="19"/>
        <end position="41"/>
    </location>
</feature>
<evidence type="ECO:0000256" key="5">
    <source>
        <dbReference type="ARBA" id="ARBA00023136"/>
    </source>
</evidence>
<evidence type="ECO:0000256" key="3">
    <source>
        <dbReference type="ARBA" id="ARBA00022692"/>
    </source>
</evidence>
<dbReference type="GO" id="GO:0005886">
    <property type="term" value="C:plasma membrane"/>
    <property type="evidence" value="ECO:0007669"/>
    <property type="project" value="UniProtKB-SubCell"/>
</dbReference>
<dbReference type="GO" id="GO:0140359">
    <property type="term" value="F:ABC-type transporter activity"/>
    <property type="evidence" value="ECO:0007669"/>
    <property type="project" value="InterPro"/>
</dbReference>
<gene>
    <name evidence="8" type="ORF">A9Q68_00115</name>
</gene>
<dbReference type="AlphaFoldDB" id="A0A1L8MMK2"/>
<dbReference type="InterPro" id="IPR013525">
    <property type="entry name" value="ABC2_TM"/>
</dbReference>
<keyword evidence="3 6" id="KW-0812">Transmembrane</keyword>
<evidence type="ECO:0000313" key="8">
    <source>
        <dbReference type="EMBL" id="OJF71983.1"/>
    </source>
</evidence>
<proteinExistence type="predicted"/>
<reference evidence="9" key="1">
    <citation type="submission" date="2016-06" db="EMBL/GenBank/DDBJ databases">
        <authorList>
            <person name="de Vries S.P.W."/>
            <person name="Hadjirin N.F."/>
            <person name="Lay E.M."/>
            <person name="Zadoks R.N."/>
            <person name="Peacock S.J."/>
            <person name="Parkhill J."/>
            <person name="Grant A.J."/>
            <person name="Mcdougall S."/>
            <person name="Holmes M.A."/>
        </authorList>
    </citation>
    <scope>NUCLEOTIDE SEQUENCE [LARGE SCALE GENOMIC DNA]</scope>
    <source>
        <strain evidence="9">NZ1587</strain>
    </source>
</reference>
<keyword evidence="2" id="KW-1003">Cell membrane</keyword>
<feature type="transmembrane region" description="Helical" evidence="6">
    <location>
        <begin position="220"/>
        <end position="245"/>
    </location>
</feature>